<dbReference type="EMBL" id="JAJFZV010000001">
    <property type="protein sequence ID" value="MCC3296492.1"/>
    <property type="molecule type" value="Genomic_DNA"/>
</dbReference>
<accession>A0A9X1MBU0</accession>
<feature type="transmembrane region" description="Helical" evidence="1">
    <location>
        <begin position="49"/>
        <end position="68"/>
    </location>
</feature>
<evidence type="ECO:0000313" key="2">
    <source>
        <dbReference type="EMBL" id="MCC3296492.1"/>
    </source>
</evidence>
<feature type="transmembrane region" description="Helical" evidence="1">
    <location>
        <begin position="16"/>
        <end position="37"/>
    </location>
</feature>
<keyword evidence="3" id="KW-1185">Reference proteome</keyword>
<protein>
    <submittedName>
        <fullName evidence="2">Uncharacterized protein</fullName>
    </submittedName>
</protein>
<dbReference type="AlphaFoldDB" id="A0A9X1MBU0"/>
<gene>
    <name evidence="2" type="ORF">LJ757_01560</name>
</gene>
<proteinExistence type="predicted"/>
<reference evidence="2" key="1">
    <citation type="submission" date="2021-10" db="EMBL/GenBank/DDBJ databases">
        <title>Novel species in genus Arthrobacter.</title>
        <authorList>
            <person name="Liu Y."/>
        </authorList>
    </citation>
    <scope>NUCLEOTIDE SEQUENCE</scope>
    <source>
        <strain evidence="2">Zg-Y453</strain>
    </source>
</reference>
<evidence type="ECO:0000256" key="1">
    <source>
        <dbReference type="SAM" id="Phobius"/>
    </source>
</evidence>
<dbReference type="RefSeq" id="WP_227894218.1">
    <property type="nucleotide sequence ID" value="NZ_CP099466.1"/>
</dbReference>
<feature type="transmembrane region" description="Helical" evidence="1">
    <location>
        <begin position="88"/>
        <end position="115"/>
    </location>
</feature>
<evidence type="ECO:0000313" key="3">
    <source>
        <dbReference type="Proteomes" id="UP001139158"/>
    </source>
</evidence>
<keyword evidence="1" id="KW-1133">Transmembrane helix</keyword>
<dbReference type="Proteomes" id="UP001139158">
    <property type="component" value="Unassembled WGS sequence"/>
</dbReference>
<organism evidence="2 3">
    <name type="scientific">Arthrobacter caoxuetaonis</name>
    <dbReference type="NCBI Taxonomy" id="2886935"/>
    <lineage>
        <taxon>Bacteria</taxon>
        <taxon>Bacillati</taxon>
        <taxon>Actinomycetota</taxon>
        <taxon>Actinomycetes</taxon>
        <taxon>Micrococcales</taxon>
        <taxon>Micrococcaceae</taxon>
        <taxon>Arthrobacter</taxon>
    </lineage>
</organism>
<comment type="caution">
    <text evidence="2">The sequence shown here is derived from an EMBL/GenBank/DDBJ whole genome shotgun (WGS) entry which is preliminary data.</text>
</comment>
<sequence length="138" mass="14922">MSTSSTGTPLPGTMRIASVAWIVAAAVLILAGGSFLFTAQTQRQDSQGLLSLGILGIALGLLTGFYAFRLRRGKRSSRETLTTLGLIVGVPLLFRGPSLMALGLLLLFCAALLWMPQSSRFYALRDPVVRKRRLTGRR</sequence>
<keyword evidence="1" id="KW-0812">Transmembrane</keyword>
<keyword evidence="1" id="KW-0472">Membrane</keyword>
<name>A0A9X1MBU0_9MICC</name>